<accession>S2K998</accession>
<proteinExistence type="predicted"/>
<dbReference type="EMBL" id="KE123944">
    <property type="protein sequence ID" value="EPB88840.1"/>
    <property type="molecule type" value="Genomic_DNA"/>
</dbReference>
<evidence type="ECO:0000313" key="3">
    <source>
        <dbReference type="EMBL" id="EPB88840.1"/>
    </source>
</evidence>
<evidence type="ECO:0000313" key="4">
    <source>
        <dbReference type="Proteomes" id="UP000014254"/>
    </source>
</evidence>
<evidence type="ECO:0000256" key="1">
    <source>
        <dbReference type="SAM" id="MobiDB-lite"/>
    </source>
</evidence>
<feature type="transmembrane region" description="Helical" evidence="2">
    <location>
        <begin position="61"/>
        <end position="80"/>
    </location>
</feature>
<keyword evidence="2" id="KW-0472">Membrane</keyword>
<feature type="transmembrane region" description="Helical" evidence="2">
    <location>
        <begin position="86"/>
        <end position="105"/>
    </location>
</feature>
<keyword evidence="2" id="KW-0812">Transmembrane</keyword>
<sequence length="275" mass="31729">MALASFPLLVRRWSRSKLHHIEYSKYAQLVEYMPEDVFLTRLKTIDKHVYNEYPHVWIDTYLFLTAILLVIATAAFSVVARAAELSMWYPLIILVVPIMIGFITTRRRNAYYTRLSKYYESLQSCLKELNSLDVTRQVKWSFRRLRENDTAPSLHLRPPMARYHINFVVDIIQINTENELADEGEMLPAYHTSMMDVVLDIGPEIEQAPGNRSNYISVRMPSSTASPLPPAYEHHELEPVHPPPEYINNAESTMLSSTSQSNARDESNTTNAPLR</sequence>
<dbReference type="AlphaFoldDB" id="S2K998"/>
<feature type="compositionally biased region" description="Polar residues" evidence="1">
    <location>
        <begin position="249"/>
        <end position="275"/>
    </location>
</feature>
<feature type="region of interest" description="Disordered" evidence="1">
    <location>
        <begin position="220"/>
        <end position="275"/>
    </location>
</feature>
<evidence type="ECO:0000256" key="2">
    <source>
        <dbReference type="SAM" id="Phobius"/>
    </source>
</evidence>
<organism evidence="3 4">
    <name type="scientific">Mucor circinelloides f. circinelloides (strain 1006PhL)</name>
    <name type="common">Mucormycosis agent</name>
    <name type="synonym">Calyptromyces circinelloides</name>
    <dbReference type="NCBI Taxonomy" id="1220926"/>
    <lineage>
        <taxon>Eukaryota</taxon>
        <taxon>Fungi</taxon>
        <taxon>Fungi incertae sedis</taxon>
        <taxon>Mucoromycota</taxon>
        <taxon>Mucoromycotina</taxon>
        <taxon>Mucoromycetes</taxon>
        <taxon>Mucorales</taxon>
        <taxon>Mucorineae</taxon>
        <taxon>Mucoraceae</taxon>
        <taxon>Mucor</taxon>
    </lineage>
</organism>
<gene>
    <name evidence="3" type="ORF">HMPREF1544_04349</name>
</gene>
<dbReference type="OrthoDB" id="2431604at2759"/>
<dbReference type="OMA" id="EHHELEP"/>
<dbReference type="InParanoid" id="S2K998"/>
<dbReference type="eggNOG" id="ENOG502T9Z7">
    <property type="taxonomic scope" value="Eukaryota"/>
</dbReference>
<dbReference type="VEuPathDB" id="FungiDB:HMPREF1544_04349"/>
<keyword evidence="4" id="KW-1185">Reference proteome</keyword>
<name>S2K998_MUCC1</name>
<keyword evidence="2" id="KW-1133">Transmembrane helix</keyword>
<protein>
    <submittedName>
        <fullName evidence="3">Uncharacterized protein</fullName>
    </submittedName>
</protein>
<dbReference type="Proteomes" id="UP000014254">
    <property type="component" value="Unassembled WGS sequence"/>
</dbReference>
<reference evidence="4" key="1">
    <citation type="submission" date="2013-05" db="EMBL/GenBank/DDBJ databases">
        <title>The Genome sequence of Mucor circinelloides f. circinelloides 1006PhL.</title>
        <authorList>
            <consortium name="The Broad Institute Genomics Platform"/>
            <person name="Cuomo C."/>
            <person name="Earl A."/>
            <person name="Findley K."/>
            <person name="Lee S.C."/>
            <person name="Walker B."/>
            <person name="Young S."/>
            <person name="Zeng Q."/>
            <person name="Gargeya S."/>
            <person name="Fitzgerald M."/>
            <person name="Haas B."/>
            <person name="Abouelleil A."/>
            <person name="Allen A.W."/>
            <person name="Alvarado L."/>
            <person name="Arachchi H.M."/>
            <person name="Berlin A.M."/>
            <person name="Chapman S.B."/>
            <person name="Gainer-Dewar J."/>
            <person name="Goldberg J."/>
            <person name="Griggs A."/>
            <person name="Gujja S."/>
            <person name="Hansen M."/>
            <person name="Howarth C."/>
            <person name="Imamovic A."/>
            <person name="Ireland A."/>
            <person name="Larimer J."/>
            <person name="McCowan C."/>
            <person name="Murphy C."/>
            <person name="Pearson M."/>
            <person name="Poon T.W."/>
            <person name="Priest M."/>
            <person name="Roberts A."/>
            <person name="Saif S."/>
            <person name="Shea T."/>
            <person name="Sisk P."/>
            <person name="Sykes S."/>
            <person name="Wortman J."/>
            <person name="Nusbaum C."/>
            <person name="Birren B."/>
        </authorList>
    </citation>
    <scope>NUCLEOTIDE SEQUENCE [LARGE SCALE GENOMIC DNA]</scope>
    <source>
        <strain evidence="4">1006PhL</strain>
    </source>
</reference>